<dbReference type="GO" id="GO:0005886">
    <property type="term" value="C:plasma membrane"/>
    <property type="evidence" value="ECO:0007669"/>
    <property type="project" value="UniProtKB-SubCell"/>
</dbReference>
<organism evidence="7 8">
    <name type="scientific">Brevirhabdus pacifica</name>
    <dbReference type="NCBI Taxonomy" id="1267768"/>
    <lineage>
        <taxon>Bacteria</taxon>
        <taxon>Pseudomonadati</taxon>
        <taxon>Pseudomonadota</taxon>
        <taxon>Alphaproteobacteria</taxon>
        <taxon>Rhodobacterales</taxon>
        <taxon>Paracoccaceae</taxon>
        <taxon>Brevirhabdus</taxon>
    </lineage>
</organism>
<dbReference type="AlphaFoldDB" id="A0A1U7DJI7"/>
<dbReference type="InterPro" id="IPR010128">
    <property type="entry name" value="ATPase_T1SS_PrtD-like"/>
</dbReference>
<accession>A0A1U7DJI7</accession>
<dbReference type="SUPFAM" id="SSF90123">
    <property type="entry name" value="ABC transporter transmembrane region"/>
    <property type="match status" value="1"/>
</dbReference>
<sequence>MPPTRILDTRPGRAELGRVRWQSAGLFASVFLFSLFVNLLMLTGPLYMLQVYDRVLGSRSEETLIALTLLVAFLYLMMGLLDYARGRLLAGAGARFQATLDRRVFSALLRRATDRPQDKAEATGLRDLEAVQTLMASPALLALYDIPWTPIFLLAIFVFHPWLGFLALAGAGVLILVTLLNQVLTSGARRVAGGAAIHADRMADQIRDEAETVRSLGMRDAAFARWQRLRGRALERTIQASDRSGGFSTLTRTLRLFLQSAMLGLGAYLALDGTITPGAMIAASILMGRALAPIDVALGQWQVVQRALRGWSALGDLLSEVRPEPPRTALPRPAARLQAAALTVLPPGQQTAALRSVTFGVEPGQAMGVIGSSGAGKSTLARAITGVWRPAGGKIRLDGAALDHYDPDVLGGLIGYLPQRVTLFEGTIAQNIARLAEAPDDAAVVAAARAAAAHEMILQLPDGYDTLVSPSGGNLSGGQIQRIGLARALYGDPVLLVLDEPNSNLDNDGSEALNLAIRRKKAEGGAVLIMAHRPAAIQECDVLLVLENGAVRALGPRDEVLSRTVRNHQNIIGNRSAGGVA</sequence>
<keyword evidence="2" id="KW-0812">Transmembrane</keyword>
<comment type="subcellular location">
    <subcellularLocation>
        <location evidence="1">Cell membrane</location>
        <topology evidence="1">Multi-pass membrane protein</topology>
    </subcellularLocation>
</comment>
<evidence type="ECO:0000256" key="3">
    <source>
        <dbReference type="ARBA" id="ARBA00022741"/>
    </source>
</evidence>
<reference evidence="7 8" key="1">
    <citation type="submission" date="2017-01" db="EMBL/GenBank/DDBJ databases">
        <title>Genomic analysis of Xuhuaishuia manganoxidans DY6-4.</title>
        <authorList>
            <person name="Wang X."/>
        </authorList>
    </citation>
    <scope>NUCLEOTIDE SEQUENCE [LARGE SCALE GENOMIC DNA]</scope>
    <source>
        <strain evidence="7 8">DY6-4</strain>
    </source>
</reference>
<dbReference type="Proteomes" id="UP000187266">
    <property type="component" value="Chromosome"/>
</dbReference>
<dbReference type="NCBIfam" id="TIGR01842">
    <property type="entry name" value="type_I_sec_PrtD"/>
    <property type="match status" value="1"/>
</dbReference>
<dbReference type="InterPro" id="IPR017871">
    <property type="entry name" value="ABC_transporter-like_CS"/>
</dbReference>
<evidence type="ECO:0000256" key="5">
    <source>
        <dbReference type="ARBA" id="ARBA00022989"/>
    </source>
</evidence>
<evidence type="ECO:0000313" key="7">
    <source>
        <dbReference type="EMBL" id="APX90053.1"/>
    </source>
</evidence>
<name>A0A1U7DJI7_9RHOB</name>
<accession>A0A2M9DAD8</accession>
<dbReference type="InterPro" id="IPR003593">
    <property type="entry name" value="AAA+_ATPase"/>
</dbReference>
<dbReference type="InterPro" id="IPR036640">
    <property type="entry name" value="ABC1_TM_sf"/>
</dbReference>
<dbReference type="Pfam" id="PF00005">
    <property type="entry name" value="ABC_tran"/>
    <property type="match status" value="1"/>
</dbReference>
<dbReference type="PROSITE" id="PS50929">
    <property type="entry name" value="ABC_TM1F"/>
    <property type="match status" value="1"/>
</dbReference>
<evidence type="ECO:0000256" key="1">
    <source>
        <dbReference type="ARBA" id="ARBA00004651"/>
    </source>
</evidence>
<dbReference type="PROSITE" id="PS50893">
    <property type="entry name" value="ABC_TRANSPORTER_2"/>
    <property type="match status" value="1"/>
</dbReference>
<protein>
    <submittedName>
        <fullName evidence="7">Type I secretion system permease/ATPase</fullName>
    </submittedName>
</protein>
<dbReference type="GO" id="GO:0005524">
    <property type="term" value="F:ATP binding"/>
    <property type="evidence" value="ECO:0007669"/>
    <property type="project" value="UniProtKB-KW"/>
</dbReference>
<dbReference type="InterPro" id="IPR011527">
    <property type="entry name" value="ABC1_TM_dom"/>
</dbReference>
<gene>
    <name evidence="7" type="ORF">BV394_10275</name>
</gene>
<dbReference type="OrthoDB" id="9808328at2"/>
<dbReference type="EMBL" id="CP019124">
    <property type="protein sequence ID" value="APX90053.1"/>
    <property type="molecule type" value="Genomic_DNA"/>
</dbReference>
<keyword evidence="4" id="KW-0067">ATP-binding</keyword>
<evidence type="ECO:0000256" key="6">
    <source>
        <dbReference type="ARBA" id="ARBA00023136"/>
    </source>
</evidence>
<evidence type="ECO:0000313" key="8">
    <source>
        <dbReference type="Proteomes" id="UP000187266"/>
    </source>
</evidence>
<evidence type="ECO:0000256" key="4">
    <source>
        <dbReference type="ARBA" id="ARBA00022840"/>
    </source>
</evidence>
<keyword evidence="3" id="KW-0547">Nucleotide-binding</keyword>
<dbReference type="Gene3D" id="1.20.1560.10">
    <property type="entry name" value="ABC transporter type 1, transmembrane domain"/>
    <property type="match status" value="1"/>
</dbReference>
<dbReference type="GO" id="GO:0016887">
    <property type="term" value="F:ATP hydrolysis activity"/>
    <property type="evidence" value="ECO:0007669"/>
    <property type="project" value="InterPro"/>
</dbReference>
<dbReference type="SUPFAM" id="SSF52540">
    <property type="entry name" value="P-loop containing nucleoside triphosphate hydrolases"/>
    <property type="match status" value="1"/>
</dbReference>
<dbReference type="PROSITE" id="PS00211">
    <property type="entry name" value="ABC_TRANSPORTER_1"/>
    <property type="match status" value="1"/>
</dbReference>
<keyword evidence="8" id="KW-1185">Reference proteome</keyword>
<dbReference type="PANTHER" id="PTHR24221">
    <property type="entry name" value="ATP-BINDING CASSETTE SUB-FAMILY B"/>
    <property type="match status" value="1"/>
</dbReference>
<proteinExistence type="predicted"/>
<dbReference type="GO" id="GO:0030253">
    <property type="term" value="P:protein secretion by the type I secretion system"/>
    <property type="evidence" value="ECO:0007669"/>
    <property type="project" value="InterPro"/>
</dbReference>
<dbReference type="Gene3D" id="3.40.50.300">
    <property type="entry name" value="P-loop containing nucleotide triphosphate hydrolases"/>
    <property type="match status" value="1"/>
</dbReference>
<dbReference type="GO" id="GO:0030256">
    <property type="term" value="C:type I protein secretion system complex"/>
    <property type="evidence" value="ECO:0007669"/>
    <property type="project" value="InterPro"/>
</dbReference>
<dbReference type="InterPro" id="IPR027417">
    <property type="entry name" value="P-loop_NTPase"/>
</dbReference>
<dbReference type="GO" id="GO:0034040">
    <property type="term" value="F:ATPase-coupled lipid transmembrane transporter activity"/>
    <property type="evidence" value="ECO:0007669"/>
    <property type="project" value="TreeGrafter"/>
</dbReference>
<dbReference type="Pfam" id="PF00664">
    <property type="entry name" value="ABC_membrane"/>
    <property type="match status" value="1"/>
</dbReference>
<dbReference type="PANTHER" id="PTHR24221:SF248">
    <property type="entry name" value="ABC TRANSPORTER TRANSMEMBRANE REGION"/>
    <property type="match status" value="1"/>
</dbReference>
<dbReference type="InterPro" id="IPR039421">
    <property type="entry name" value="Type_1_exporter"/>
</dbReference>
<evidence type="ECO:0000256" key="2">
    <source>
        <dbReference type="ARBA" id="ARBA00022692"/>
    </source>
</evidence>
<dbReference type="InterPro" id="IPR003439">
    <property type="entry name" value="ABC_transporter-like_ATP-bd"/>
</dbReference>
<dbReference type="GO" id="GO:0140359">
    <property type="term" value="F:ABC-type transporter activity"/>
    <property type="evidence" value="ECO:0007669"/>
    <property type="project" value="InterPro"/>
</dbReference>
<keyword evidence="6" id="KW-0472">Membrane</keyword>
<dbReference type="SMART" id="SM00382">
    <property type="entry name" value="AAA"/>
    <property type="match status" value="1"/>
</dbReference>
<dbReference type="STRING" id="1267768.BV394_10275"/>
<keyword evidence="5" id="KW-1133">Transmembrane helix</keyword>
<dbReference type="RefSeq" id="WP_076980074.1">
    <property type="nucleotide sequence ID" value="NZ_CP019124.1"/>
</dbReference>